<dbReference type="GO" id="GO:0009103">
    <property type="term" value="P:lipopolysaccharide biosynthetic process"/>
    <property type="evidence" value="ECO:0007669"/>
    <property type="project" value="TreeGrafter"/>
</dbReference>
<dbReference type="Pfam" id="PF13692">
    <property type="entry name" value="Glyco_trans_1_4"/>
    <property type="match status" value="1"/>
</dbReference>
<dbReference type="Proteomes" id="UP000318053">
    <property type="component" value="Unassembled WGS sequence"/>
</dbReference>
<keyword evidence="1 2" id="KW-0808">Transferase</keyword>
<evidence type="ECO:0000313" key="2">
    <source>
        <dbReference type="EMBL" id="TWT72954.1"/>
    </source>
</evidence>
<dbReference type="PANTHER" id="PTHR46401">
    <property type="entry name" value="GLYCOSYLTRANSFERASE WBBK-RELATED"/>
    <property type="match status" value="1"/>
</dbReference>
<keyword evidence="3" id="KW-1185">Reference proteome</keyword>
<proteinExistence type="predicted"/>
<gene>
    <name evidence="2" type="ORF">CA85_14150</name>
</gene>
<accession>A0A5C5YCY3</accession>
<dbReference type="Gene3D" id="3.40.50.2000">
    <property type="entry name" value="Glycogen Phosphorylase B"/>
    <property type="match status" value="1"/>
</dbReference>
<name>A0A5C5YCY3_9BACT</name>
<dbReference type="EMBL" id="SJPK01000003">
    <property type="protein sequence ID" value="TWT72954.1"/>
    <property type="molecule type" value="Genomic_DNA"/>
</dbReference>
<dbReference type="PANTHER" id="PTHR46401:SF2">
    <property type="entry name" value="GLYCOSYLTRANSFERASE WBBK-RELATED"/>
    <property type="match status" value="1"/>
</dbReference>
<dbReference type="SUPFAM" id="SSF53756">
    <property type="entry name" value="UDP-Glycosyltransferase/glycogen phosphorylase"/>
    <property type="match status" value="1"/>
</dbReference>
<reference evidence="2 3" key="1">
    <citation type="submission" date="2019-02" db="EMBL/GenBank/DDBJ databases">
        <title>Deep-cultivation of Planctomycetes and their phenomic and genomic characterization uncovers novel biology.</title>
        <authorList>
            <person name="Wiegand S."/>
            <person name="Jogler M."/>
            <person name="Boedeker C."/>
            <person name="Pinto D."/>
            <person name="Vollmers J."/>
            <person name="Rivas-Marin E."/>
            <person name="Kohn T."/>
            <person name="Peeters S.H."/>
            <person name="Heuer A."/>
            <person name="Rast P."/>
            <person name="Oberbeckmann S."/>
            <person name="Bunk B."/>
            <person name="Jeske O."/>
            <person name="Meyerdierks A."/>
            <person name="Storesund J.E."/>
            <person name="Kallscheuer N."/>
            <person name="Luecker S."/>
            <person name="Lage O.M."/>
            <person name="Pohl T."/>
            <person name="Merkel B.J."/>
            <person name="Hornburger P."/>
            <person name="Mueller R.-W."/>
            <person name="Bruemmer F."/>
            <person name="Labrenz M."/>
            <person name="Spormann A.M."/>
            <person name="Op Den Camp H."/>
            <person name="Overmann J."/>
            <person name="Amann R."/>
            <person name="Jetten M.S.M."/>
            <person name="Mascher T."/>
            <person name="Medema M.H."/>
            <person name="Devos D.P."/>
            <person name="Kaster A.-K."/>
            <person name="Ovreas L."/>
            <person name="Rohde M."/>
            <person name="Galperin M.Y."/>
            <person name="Jogler C."/>
        </authorList>
    </citation>
    <scope>NUCLEOTIDE SEQUENCE [LARGE SCALE GENOMIC DNA]</scope>
    <source>
        <strain evidence="2 3">CA85</strain>
    </source>
</reference>
<comment type="caution">
    <text evidence="2">The sequence shown here is derived from an EMBL/GenBank/DDBJ whole genome shotgun (WGS) entry which is preliminary data.</text>
</comment>
<dbReference type="AlphaFoldDB" id="A0A5C5YCY3"/>
<evidence type="ECO:0000313" key="3">
    <source>
        <dbReference type="Proteomes" id="UP000318053"/>
    </source>
</evidence>
<sequence>MRHVLDGGCGIDMFSDVEARPKGIWSRIPPDTDLIQLNWTSHLIDWADFFRSSPEVPIVWRFADLNPMTGGCHYPDFCNGFLNGCRGCPQIHDEKAKQRIASNFRLKGECIARIPSELMTIVAQSEWMDSLVAQSPIFKRFPRVIIPNGVNKSLFRRVDRGFCREFLNVHKSAPIALVFGSDGAPKRKGAHALLDQLEKLGKLPFHLLIVGDSKHSIGRRPEVTIVESLPSSYLSLLYSAVDLVLFPSLQDNCPNTVLESQACGVPVLAFDNSGTKELVDGVTNGYLVADRDFQGFVRKACSLLTTQTLPPMDLVRRSVRDFQDMLSDYMTLYRKVASMKDLDVS</sequence>
<protein>
    <submittedName>
        <fullName evidence="2">Putative glycosyl transferase</fullName>
    </submittedName>
</protein>
<organism evidence="2 3">
    <name type="scientific">Allorhodopirellula solitaria</name>
    <dbReference type="NCBI Taxonomy" id="2527987"/>
    <lineage>
        <taxon>Bacteria</taxon>
        <taxon>Pseudomonadati</taxon>
        <taxon>Planctomycetota</taxon>
        <taxon>Planctomycetia</taxon>
        <taxon>Pirellulales</taxon>
        <taxon>Pirellulaceae</taxon>
        <taxon>Allorhodopirellula</taxon>
    </lineage>
</organism>
<evidence type="ECO:0000256" key="1">
    <source>
        <dbReference type="ARBA" id="ARBA00022679"/>
    </source>
</evidence>
<dbReference type="GO" id="GO:0016757">
    <property type="term" value="F:glycosyltransferase activity"/>
    <property type="evidence" value="ECO:0007669"/>
    <property type="project" value="TreeGrafter"/>
</dbReference>